<dbReference type="AlphaFoldDB" id="A0A915IU74"/>
<dbReference type="Gene3D" id="1.10.150.50">
    <property type="entry name" value="Transcription Factor, Ets-1"/>
    <property type="match status" value="1"/>
</dbReference>
<dbReference type="Proteomes" id="UP000887565">
    <property type="component" value="Unplaced"/>
</dbReference>
<dbReference type="SUPFAM" id="SSF47769">
    <property type="entry name" value="SAM/Pointed domain"/>
    <property type="match status" value="1"/>
</dbReference>
<dbReference type="PROSITE" id="PS50105">
    <property type="entry name" value="SAM_DOMAIN"/>
    <property type="match status" value="1"/>
</dbReference>
<evidence type="ECO:0000259" key="2">
    <source>
        <dbReference type="PROSITE" id="PS50105"/>
    </source>
</evidence>
<dbReference type="GO" id="GO:0019903">
    <property type="term" value="F:protein phosphatase binding"/>
    <property type="evidence" value="ECO:0007669"/>
    <property type="project" value="TreeGrafter"/>
</dbReference>
<feature type="compositionally biased region" description="Low complexity" evidence="1">
    <location>
        <begin position="71"/>
        <end position="90"/>
    </location>
</feature>
<dbReference type="InterPro" id="IPR001660">
    <property type="entry name" value="SAM"/>
</dbReference>
<dbReference type="PANTHER" id="PTHR24155:SF11">
    <property type="entry name" value="CASKIN, ISOFORM B"/>
    <property type="match status" value="1"/>
</dbReference>
<dbReference type="GO" id="GO:0007185">
    <property type="term" value="P:cell surface receptor protein tyrosine phosphatase signaling pathway"/>
    <property type="evidence" value="ECO:0007669"/>
    <property type="project" value="TreeGrafter"/>
</dbReference>
<dbReference type="GO" id="GO:0030424">
    <property type="term" value="C:axon"/>
    <property type="evidence" value="ECO:0007669"/>
    <property type="project" value="TreeGrafter"/>
</dbReference>
<feature type="region of interest" description="Disordered" evidence="1">
    <location>
        <begin position="68"/>
        <end position="90"/>
    </location>
</feature>
<feature type="region of interest" description="Disordered" evidence="1">
    <location>
        <begin position="541"/>
        <end position="561"/>
    </location>
</feature>
<dbReference type="GO" id="GO:0005925">
    <property type="term" value="C:focal adhesion"/>
    <property type="evidence" value="ECO:0007669"/>
    <property type="project" value="TreeGrafter"/>
</dbReference>
<feature type="domain" description="SAM" evidence="2">
    <location>
        <begin position="3"/>
        <end position="67"/>
    </location>
</feature>
<feature type="region of interest" description="Disordered" evidence="1">
    <location>
        <begin position="249"/>
        <end position="280"/>
    </location>
</feature>
<dbReference type="Pfam" id="PF00536">
    <property type="entry name" value="SAM_1"/>
    <property type="match status" value="1"/>
</dbReference>
<dbReference type="SMART" id="SM00454">
    <property type="entry name" value="SAM"/>
    <property type="match status" value="1"/>
</dbReference>
<reference evidence="4" key="1">
    <citation type="submission" date="2022-11" db="UniProtKB">
        <authorList>
            <consortium name="WormBaseParasite"/>
        </authorList>
    </citation>
    <scope>IDENTIFICATION</scope>
</reference>
<evidence type="ECO:0000313" key="4">
    <source>
        <dbReference type="WBParaSite" id="nRc.2.0.1.t17744-RA"/>
    </source>
</evidence>
<sequence length="592" mass="64826">MELREATVTEWLSALDLIEYSTVFSSQGYDTMDKIMQMIFEDFEDVGVKKLGHLKKFLCALKKIKDGRQSNNNNNQRKSTISFDSSCSSSSSNNNIIDQATEVLVINHHTANGHKSQSPYAMVTFQQSPKPLSQSQDLSDCHARSPVPTLCPSPMILSPSHRCQTLSPEHSKGMIYFNNNGNGYGQLWQKKDQSSMTNGHLVRAPSVEGVKYPSPSHLIAHSRRENGTPSVSTTMAGSSESVLLTQSTIPSAPRFRSCRRNDSPASSTNYRRSSTNGGYPTTFSSSSCENLMQKSLSNYGGVGGAVTGGSWVAAGAPELSRRKSVQQTYSPGKNNYVRLENGKMVSERSQNPISSDSDHNLHVPCSSTASIFRRNGGPVLSKAGEPTTELSPAPSMEDFPPPPDPLMCEEHIKQLRTINFSCNENYNTLQQNPWPSNQQKTRSLSLTTAPSCLKSPLLNTQRQATIINGNDTESCLSINSNSSSEALPFANENIGTIRQKLAENGLPAAGFHTNNDNYDVCQLTLKQKIFSRPPIGKVFEENGRNCSTENRSSTRKSKPGNVLNDIGHMLQDLTDELDALLCDPSAKSQKVN</sequence>
<dbReference type="WBParaSite" id="nRc.2.0.1.t17744-RA">
    <property type="protein sequence ID" value="nRc.2.0.1.t17744-RA"/>
    <property type="gene ID" value="nRc.2.0.1.g17744"/>
</dbReference>
<organism evidence="3 4">
    <name type="scientific">Romanomermis culicivorax</name>
    <name type="common">Nematode worm</name>
    <dbReference type="NCBI Taxonomy" id="13658"/>
    <lineage>
        <taxon>Eukaryota</taxon>
        <taxon>Metazoa</taxon>
        <taxon>Ecdysozoa</taxon>
        <taxon>Nematoda</taxon>
        <taxon>Enoplea</taxon>
        <taxon>Dorylaimia</taxon>
        <taxon>Mermithida</taxon>
        <taxon>Mermithoidea</taxon>
        <taxon>Mermithidae</taxon>
        <taxon>Romanomermis</taxon>
    </lineage>
</organism>
<feature type="compositionally biased region" description="Polar residues" evidence="1">
    <location>
        <begin position="263"/>
        <end position="280"/>
    </location>
</feature>
<protein>
    <submittedName>
        <fullName evidence="4">SAM domain-containing protein</fullName>
    </submittedName>
</protein>
<proteinExistence type="predicted"/>
<dbReference type="GO" id="GO:0035591">
    <property type="term" value="F:signaling adaptor activity"/>
    <property type="evidence" value="ECO:0007669"/>
    <property type="project" value="TreeGrafter"/>
</dbReference>
<name>A0A915IU74_ROMCU</name>
<accession>A0A915IU74</accession>
<evidence type="ECO:0000313" key="3">
    <source>
        <dbReference type="Proteomes" id="UP000887565"/>
    </source>
</evidence>
<dbReference type="InterPro" id="IPR013761">
    <property type="entry name" value="SAM/pointed_sf"/>
</dbReference>
<dbReference type="GO" id="GO:0007409">
    <property type="term" value="P:axonogenesis"/>
    <property type="evidence" value="ECO:0007669"/>
    <property type="project" value="TreeGrafter"/>
</dbReference>
<dbReference type="PANTHER" id="PTHR24155">
    <property type="entry name" value="OSTEOCLAST-STIMULATING FACTOR 1"/>
    <property type="match status" value="1"/>
</dbReference>
<feature type="region of interest" description="Disordered" evidence="1">
    <location>
        <begin position="374"/>
        <end position="397"/>
    </location>
</feature>
<evidence type="ECO:0000256" key="1">
    <source>
        <dbReference type="SAM" id="MobiDB-lite"/>
    </source>
</evidence>
<keyword evidence="3" id="KW-1185">Reference proteome</keyword>